<sequence>MSWRRAGRLPYAPGADLPGLRVLAEWHSVNGRVVSFTLLAGEPRDPAGPFVSVRTALTGDDLRGEVLSGLDEVIEDERDRIFDLTGLDEGDGPRQVRTTERTLLVDGVPVPARVRVERPREGGGVVLWAAQLTLGSERAPVELTVVVRGLPVGEPALVATGDLGPYLAGRAWLLDEVTSRQAQADGSEPPVPAVPVGLEAHRRLALGAMERSRILAEQLSAGRAPRTPRRLRTEDEGDLWEEAVQQQMRLASESRQEADEAVTSMVTQLGWLAERADWAVGTEEGRQAVEETVRYTVFGSEVPSLRAHRAWHAVWSTRPSGPSPRDRHETALREWLAAWESWRRRRRHH</sequence>
<organism evidence="1 2">
    <name type="scientific">Peterkaempfera bronchialis</name>
    <dbReference type="NCBI Taxonomy" id="2126346"/>
    <lineage>
        <taxon>Bacteria</taxon>
        <taxon>Bacillati</taxon>
        <taxon>Actinomycetota</taxon>
        <taxon>Actinomycetes</taxon>
        <taxon>Kitasatosporales</taxon>
        <taxon>Streptomycetaceae</taxon>
        <taxon>Peterkaempfera</taxon>
    </lineage>
</organism>
<name>A0A345T1T8_9ACTN</name>
<proteinExistence type="predicted"/>
<reference evidence="2" key="1">
    <citation type="submission" date="2018-07" db="EMBL/GenBank/DDBJ databases">
        <title>Streptacidiphilus bronchialis DSM 106435 chromosome.</title>
        <authorList>
            <person name="Batra D."/>
            <person name="Gulvik C.A."/>
        </authorList>
    </citation>
    <scope>NUCLEOTIDE SEQUENCE [LARGE SCALE GENOMIC DNA]</scope>
    <source>
        <strain evidence="2">DSM 106435</strain>
    </source>
</reference>
<dbReference type="EMBL" id="CP031264">
    <property type="protein sequence ID" value="AXI79943.1"/>
    <property type="molecule type" value="Genomic_DNA"/>
</dbReference>
<dbReference type="KEGG" id="stri:C7M71_023610"/>
<gene>
    <name evidence="1" type="ORF">C7M71_023610</name>
</gene>
<dbReference type="AlphaFoldDB" id="A0A345T1T8"/>
<keyword evidence="2" id="KW-1185">Reference proteome</keyword>
<dbReference type="OrthoDB" id="3283087at2"/>
<accession>A0A345T1T8</accession>
<dbReference type="Proteomes" id="UP000249340">
    <property type="component" value="Chromosome"/>
</dbReference>
<evidence type="ECO:0000313" key="1">
    <source>
        <dbReference type="EMBL" id="AXI79943.1"/>
    </source>
</evidence>
<dbReference type="RefSeq" id="WP_111490632.1">
    <property type="nucleotide sequence ID" value="NZ_CP031264.1"/>
</dbReference>
<protein>
    <submittedName>
        <fullName evidence="1">Uncharacterized protein</fullName>
    </submittedName>
</protein>
<evidence type="ECO:0000313" key="2">
    <source>
        <dbReference type="Proteomes" id="UP000249340"/>
    </source>
</evidence>